<dbReference type="GO" id="GO:0004252">
    <property type="term" value="F:serine-type endopeptidase activity"/>
    <property type="evidence" value="ECO:0007669"/>
    <property type="project" value="InterPro"/>
</dbReference>
<dbReference type="FunFam" id="2.40.10.10:FF:000028">
    <property type="entry name" value="Serine protease easter"/>
    <property type="match status" value="1"/>
</dbReference>
<dbReference type="RefSeq" id="XP_016992192.2">
    <property type="nucleotide sequence ID" value="XM_017136703.2"/>
</dbReference>
<organism evidence="14">
    <name type="scientific">Drosophila rhopaloa</name>
    <name type="common">Fruit fly</name>
    <dbReference type="NCBI Taxonomy" id="1041015"/>
    <lineage>
        <taxon>Eukaryota</taxon>
        <taxon>Metazoa</taxon>
        <taxon>Ecdysozoa</taxon>
        <taxon>Arthropoda</taxon>
        <taxon>Hexapoda</taxon>
        <taxon>Insecta</taxon>
        <taxon>Pterygota</taxon>
        <taxon>Neoptera</taxon>
        <taxon>Endopterygota</taxon>
        <taxon>Diptera</taxon>
        <taxon>Brachycera</taxon>
        <taxon>Muscomorpha</taxon>
        <taxon>Ephydroidea</taxon>
        <taxon>Drosophilidae</taxon>
        <taxon>Drosophila</taxon>
        <taxon>Sophophora</taxon>
    </lineage>
</organism>
<dbReference type="OrthoDB" id="6261922at2759"/>
<dbReference type="InterPro" id="IPR001314">
    <property type="entry name" value="Peptidase_S1A"/>
</dbReference>
<dbReference type="FunFam" id="2.40.10.10:FF:000078">
    <property type="entry name" value="Serine protease H137"/>
    <property type="match status" value="1"/>
</dbReference>
<proteinExistence type="inferred from homology"/>
<evidence type="ECO:0000256" key="3">
    <source>
        <dbReference type="ARBA" id="ARBA00022729"/>
    </source>
</evidence>
<reference evidence="14" key="1">
    <citation type="submission" date="2025-08" db="UniProtKB">
        <authorList>
            <consortium name="RefSeq"/>
        </authorList>
    </citation>
    <scope>IDENTIFICATION</scope>
</reference>
<evidence type="ECO:0000256" key="8">
    <source>
        <dbReference type="ARBA" id="ARBA00023157"/>
    </source>
</evidence>
<gene>
    <name evidence="14" type="primary">LOC108053964</name>
</gene>
<evidence type="ECO:0000256" key="5">
    <source>
        <dbReference type="ARBA" id="ARBA00022825"/>
    </source>
</evidence>
<dbReference type="CDD" id="cd00190">
    <property type="entry name" value="Tryp_SPc"/>
    <property type="match status" value="1"/>
</dbReference>
<dbReference type="AlphaFoldDB" id="A0A6P4FR36"/>
<dbReference type="InterPro" id="IPR051487">
    <property type="entry name" value="Ser/Thr_Proteases_Immune/Dev"/>
</dbReference>
<feature type="signal peptide" evidence="12">
    <location>
        <begin position="1"/>
        <end position="20"/>
    </location>
</feature>
<comment type="similarity">
    <text evidence="10">Belongs to the peptidase S1 family. CLIP subfamily.</text>
</comment>
<evidence type="ECO:0000256" key="6">
    <source>
        <dbReference type="ARBA" id="ARBA00022837"/>
    </source>
</evidence>
<dbReference type="Pfam" id="PF00089">
    <property type="entry name" value="Trypsin"/>
    <property type="match status" value="2"/>
</dbReference>
<keyword evidence="4 11" id="KW-0378">Hydrolase</keyword>
<protein>
    <submittedName>
        <fullName evidence="14">Prostasin</fullName>
    </submittedName>
</protein>
<dbReference type="RefSeq" id="XP_016992192.1">
    <property type="nucleotide sequence ID" value="XM_017136703.1"/>
</dbReference>
<keyword evidence="1 11" id="KW-0645">Protease</keyword>
<evidence type="ECO:0000256" key="9">
    <source>
        <dbReference type="ARBA" id="ARBA00023180"/>
    </source>
</evidence>
<evidence type="ECO:0000256" key="10">
    <source>
        <dbReference type="ARBA" id="ARBA00024195"/>
    </source>
</evidence>
<dbReference type="PANTHER" id="PTHR24256">
    <property type="entry name" value="TRYPTASE-RELATED"/>
    <property type="match status" value="1"/>
</dbReference>
<dbReference type="PRINTS" id="PR00722">
    <property type="entry name" value="CHYMOTRYPSIN"/>
</dbReference>
<dbReference type="InterPro" id="IPR018114">
    <property type="entry name" value="TRYPSIN_HIS"/>
</dbReference>
<dbReference type="PROSITE" id="PS50240">
    <property type="entry name" value="TRYPSIN_DOM"/>
    <property type="match status" value="1"/>
</dbReference>
<evidence type="ECO:0000256" key="11">
    <source>
        <dbReference type="RuleBase" id="RU363034"/>
    </source>
</evidence>
<evidence type="ECO:0000256" key="4">
    <source>
        <dbReference type="ARBA" id="ARBA00022801"/>
    </source>
</evidence>
<evidence type="ECO:0000256" key="2">
    <source>
        <dbReference type="ARBA" id="ARBA00022723"/>
    </source>
</evidence>
<evidence type="ECO:0000256" key="1">
    <source>
        <dbReference type="ARBA" id="ARBA00022670"/>
    </source>
</evidence>
<dbReference type="PROSITE" id="PS00135">
    <property type="entry name" value="TRYPSIN_SER"/>
    <property type="match status" value="1"/>
</dbReference>
<dbReference type="GO" id="GO:0006508">
    <property type="term" value="P:proteolysis"/>
    <property type="evidence" value="ECO:0007669"/>
    <property type="project" value="UniProtKB-KW"/>
</dbReference>
<keyword evidence="2" id="KW-0479">Metal-binding</keyword>
<dbReference type="GO" id="GO:0046872">
    <property type="term" value="F:metal ion binding"/>
    <property type="evidence" value="ECO:0007669"/>
    <property type="project" value="UniProtKB-KW"/>
</dbReference>
<dbReference type="PROSITE" id="PS00134">
    <property type="entry name" value="TRYPSIN_HIS"/>
    <property type="match status" value="1"/>
</dbReference>
<dbReference type="InterPro" id="IPR009003">
    <property type="entry name" value="Peptidase_S1_PA"/>
</dbReference>
<name>A0A6P4FR36_DRORH</name>
<dbReference type="GeneID" id="108053964"/>
<dbReference type="InterPro" id="IPR033116">
    <property type="entry name" value="TRYPSIN_SER"/>
</dbReference>
<dbReference type="InterPro" id="IPR043504">
    <property type="entry name" value="Peptidase_S1_PA_chymotrypsin"/>
</dbReference>
<keyword evidence="7" id="KW-0865">Zymogen</keyword>
<evidence type="ECO:0000313" key="14">
    <source>
        <dbReference type="RefSeq" id="XP_016992192.1"/>
    </source>
</evidence>
<keyword evidence="3 12" id="KW-0732">Signal</keyword>
<keyword evidence="6" id="KW-0106">Calcium</keyword>
<keyword evidence="8" id="KW-1015">Disulfide bond</keyword>
<dbReference type="SUPFAM" id="SSF50494">
    <property type="entry name" value="Trypsin-like serine proteases"/>
    <property type="match status" value="2"/>
</dbReference>
<feature type="domain" description="Peptidase S1" evidence="13">
    <location>
        <begin position="37"/>
        <end position="266"/>
    </location>
</feature>
<keyword evidence="9" id="KW-0325">Glycoprotein</keyword>
<evidence type="ECO:0000259" key="13">
    <source>
        <dbReference type="PROSITE" id="PS50240"/>
    </source>
</evidence>
<dbReference type="SMART" id="SM00020">
    <property type="entry name" value="Tryp_SPc"/>
    <property type="match status" value="1"/>
</dbReference>
<keyword evidence="5 11" id="KW-0720">Serine protease</keyword>
<feature type="chain" id="PRO_5027566187" evidence="12">
    <location>
        <begin position="21"/>
        <end position="489"/>
    </location>
</feature>
<accession>A0A6P4FR36</accession>
<sequence length="489" mass="54341">MCGLIAIALIALGLCQNGLAQLLDESCDGPVPVNFRITQGQRALPRTTNWMAGIYNGTTFYCGGTLVHKGYVLTAAHCVKEMKLDELVVHLGEYDRSCPESKCPHVERHNASEIIVHPSYNKLSLSIDLALIKLQFEVVLKSYIRPICIILDEEITSENVHEFSAFGWGKTDHELDSKILHFLDVHRIADELCFTSGVNKICAAGDKGGDTCTGDSGGPLAANFTYRGKDRYVQFGVVSYGDSDCHGFGVYTDVNAFKYWIANTVLESETRLLTEHCRSDWGSGILVRLWEMSLFEHNFIGALITRKFVVTVASAFPDNIHDIKVETRYLESYEVAWYRKHPQFTYSAESIKNNIAVIKLSKGVPDSFLVQPICMGVNTASPKTWTALLYSYNDQVMGSTSVALNRIDNAACSRKIGIPVEANQLCVDKPDESIYAPYEMPGSVIASVDTVNDVQKYLLVGLISHVKDGAIVTTKIQDHEKWIADRLKY</sequence>
<evidence type="ECO:0000256" key="7">
    <source>
        <dbReference type="ARBA" id="ARBA00023145"/>
    </source>
</evidence>
<evidence type="ECO:0000256" key="12">
    <source>
        <dbReference type="SAM" id="SignalP"/>
    </source>
</evidence>
<dbReference type="Gene3D" id="2.40.10.10">
    <property type="entry name" value="Trypsin-like serine proteases"/>
    <property type="match status" value="3"/>
</dbReference>
<dbReference type="InterPro" id="IPR001254">
    <property type="entry name" value="Trypsin_dom"/>
</dbReference>
<dbReference type="GO" id="GO:0051604">
    <property type="term" value="P:protein maturation"/>
    <property type="evidence" value="ECO:0007669"/>
    <property type="project" value="UniProtKB-ARBA"/>
</dbReference>